<dbReference type="PANTHER" id="PTHR33744">
    <property type="entry name" value="CARBOHYDRATE DIACID REGULATOR"/>
    <property type="match status" value="1"/>
</dbReference>
<dbReference type="AlphaFoldDB" id="A0A6J5J282"/>
<name>A0A6J5J282_9BURK</name>
<organism evidence="4 5">
    <name type="scientific">Burkholderia aenigmatica</name>
    <dbReference type="NCBI Taxonomy" id="2015348"/>
    <lineage>
        <taxon>Bacteria</taxon>
        <taxon>Pseudomonadati</taxon>
        <taxon>Pseudomonadota</taxon>
        <taxon>Betaproteobacteria</taxon>
        <taxon>Burkholderiales</taxon>
        <taxon>Burkholderiaceae</taxon>
        <taxon>Burkholderia</taxon>
        <taxon>Burkholderia cepacia complex</taxon>
    </lineage>
</organism>
<evidence type="ECO:0000256" key="1">
    <source>
        <dbReference type="ARBA" id="ARBA00006754"/>
    </source>
</evidence>
<comment type="similarity">
    <text evidence="1">Belongs to the CdaR family.</text>
</comment>
<accession>A0A6J5J282</accession>
<protein>
    <submittedName>
        <fullName evidence="4">Polyketide synthase regulator</fullName>
    </submittedName>
</protein>
<sequence>MSQPPAPTALPTWPLPSPRIRELMRQGAEIALNVQTEWLQELDKENVATSPTMSDPVLAAAVRRINRNGLIHWATANLENPCAPVSRFLSSDMLSSAQELVRRGLTDLVFVAARSSQSVVWQRWMDLAFTLTQDPVELREFLAVSSRSIAAFIDTNMVGMAEFMRAEREARLRGTHADRRELVTQIVEGTTIGAQEASRRLGYTLEQRHHAAIVWSEEADIELGVLERAADALAQCAGTRNALVVVANTATLWVWTYHDGKPLDMPSLQRAINALPGVHMAVATAGTGMEGFRRGHLDALATQRLLGRLHAGVGVVHADSMSLIALMTNHMESLQQFVTNTLGNLATADKSLRDALRAFLAEGCSVTDAAEKTHVHRNTLLRRLERAESLLPRPLAQQRLHVAAALEVLHWIAGDPD</sequence>
<dbReference type="InterPro" id="IPR042070">
    <property type="entry name" value="PucR_C-HTH_sf"/>
</dbReference>
<dbReference type="InterPro" id="IPR025736">
    <property type="entry name" value="PucR_C-HTH_dom"/>
</dbReference>
<dbReference type="PANTHER" id="PTHR33744:SF1">
    <property type="entry name" value="DNA-BINDING TRANSCRIPTIONAL ACTIVATOR ADER"/>
    <property type="match status" value="1"/>
</dbReference>
<dbReference type="InterPro" id="IPR051448">
    <property type="entry name" value="CdaR-like_regulators"/>
</dbReference>
<dbReference type="Pfam" id="PF17853">
    <property type="entry name" value="GGDEF_2"/>
    <property type="match status" value="1"/>
</dbReference>
<evidence type="ECO:0000313" key="5">
    <source>
        <dbReference type="Proteomes" id="UP000494301"/>
    </source>
</evidence>
<feature type="domain" description="CdaR GGDEF-like" evidence="3">
    <location>
        <begin position="194"/>
        <end position="304"/>
    </location>
</feature>
<dbReference type="InterPro" id="IPR041522">
    <property type="entry name" value="CdaR_GGDEF"/>
</dbReference>
<dbReference type="EMBL" id="CABWIL020000012">
    <property type="protein sequence ID" value="CAB3965713.1"/>
    <property type="molecule type" value="Genomic_DNA"/>
</dbReference>
<dbReference type="Proteomes" id="UP000494301">
    <property type="component" value="Unassembled WGS sequence"/>
</dbReference>
<gene>
    <name evidence="4" type="ORF">BLA3211_03568</name>
</gene>
<dbReference type="Pfam" id="PF13556">
    <property type="entry name" value="HTH_30"/>
    <property type="match status" value="1"/>
</dbReference>
<evidence type="ECO:0000259" key="2">
    <source>
        <dbReference type="Pfam" id="PF13556"/>
    </source>
</evidence>
<dbReference type="Gene3D" id="1.10.10.2840">
    <property type="entry name" value="PucR C-terminal helix-turn-helix domain"/>
    <property type="match status" value="1"/>
</dbReference>
<evidence type="ECO:0000313" key="4">
    <source>
        <dbReference type="EMBL" id="CAB3965713.1"/>
    </source>
</evidence>
<feature type="domain" description="PucR C-terminal helix-turn-helix" evidence="2">
    <location>
        <begin position="352"/>
        <end position="407"/>
    </location>
</feature>
<dbReference type="RefSeq" id="WP_205189142.1">
    <property type="nucleotide sequence ID" value="NZ_CABWIL020000012.1"/>
</dbReference>
<reference evidence="4 5" key="1">
    <citation type="submission" date="2020-04" db="EMBL/GenBank/DDBJ databases">
        <authorList>
            <person name="Depoorter E."/>
        </authorList>
    </citation>
    <scope>NUCLEOTIDE SEQUENCE [LARGE SCALE GENOMIC DNA]</scope>
    <source>
        <strain evidence="4 5">BCC0217</strain>
    </source>
</reference>
<proteinExistence type="inferred from homology"/>
<evidence type="ECO:0000259" key="3">
    <source>
        <dbReference type="Pfam" id="PF17853"/>
    </source>
</evidence>